<dbReference type="GO" id="GO:0006044">
    <property type="term" value="P:N-acetylglucosamine metabolic process"/>
    <property type="evidence" value="ECO:0007669"/>
    <property type="project" value="TreeGrafter"/>
</dbReference>
<reference evidence="2" key="1">
    <citation type="submission" date="2022-03" db="EMBL/GenBank/DDBJ databases">
        <authorList>
            <person name="Martin C."/>
        </authorList>
    </citation>
    <scope>NUCLEOTIDE SEQUENCE</scope>
</reference>
<comment type="caution">
    <text evidence="2">The sequence shown here is derived from an EMBL/GenBank/DDBJ whole genome shotgun (WGS) entry which is preliminary data.</text>
</comment>
<dbReference type="EMBL" id="CAIIXF020000011">
    <property type="protein sequence ID" value="CAH1798562.1"/>
    <property type="molecule type" value="Genomic_DNA"/>
</dbReference>
<keyword evidence="3" id="KW-1185">Reference proteome</keyword>
<evidence type="ECO:0000259" key="1">
    <source>
        <dbReference type="Pfam" id="PF00685"/>
    </source>
</evidence>
<dbReference type="GO" id="GO:0001517">
    <property type="term" value="F:N-acetylglucosamine 6-O-sulfotransferase activity"/>
    <property type="evidence" value="ECO:0007669"/>
    <property type="project" value="TreeGrafter"/>
</dbReference>
<dbReference type="Gene3D" id="3.40.50.300">
    <property type="entry name" value="P-loop containing nucleotide triphosphate hydrolases"/>
    <property type="match status" value="1"/>
</dbReference>
<dbReference type="SUPFAM" id="SSF52540">
    <property type="entry name" value="P-loop containing nucleoside triphosphate hydrolases"/>
    <property type="match status" value="1"/>
</dbReference>
<sequence>MIANGRPISYADCQNVFKIILFTVMATAFCILVLFTLADKDGTRNLVASDHLTIETHVDASQGVEAAHGTDDEFKPMKGVTKVIVLGYKRGGTSFFGELLHTYPKTQYLFEPLVGVYAHMYGGVTVPPWSIRAFANGTIRDAPDYEVNYIVETLNKMFNCDYNSVHIENFKSDGPLPAIHSVSYKQCIKQNGLKQWPNISYSHCDRSTYMNDIPPECVNPDVYDDISLHQGKKNRTTIMQHFNTYNSKVKLKWNRLLRCTDDLRKNCSESNQRVYKLIRMNMKTAVTLLERYSDIKVIHYIRDPRGIQNSRVDTVTSFAFEDRMTLVESSDLLCRLIWNDILVASRQPLHIARRILQVRYEDVVNDPKNTIEKIDEFLDRESQPEMLDWLNLNTNCPNMTQTLSDSQPFALCKNASYTMDKWRERLSPEDIAGITKTCSNVLKHFKYS</sequence>
<feature type="domain" description="Sulfotransferase" evidence="1">
    <location>
        <begin position="241"/>
        <end position="444"/>
    </location>
</feature>
<dbReference type="InterPro" id="IPR000863">
    <property type="entry name" value="Sulfotransferase_dom"/>
</dbReference>
<evidence type="ECO:0000313" key="3">
    <source>
        <dbReference type="Proteomes" id="UP000749559"/>
    </source>
</evidence>
<dbReference type="AlphaFoldDB" id="A0A8J1TEZ9"/>
<dbReference type="Proteomes" id="UP000749559">
    <property type="component" value="Unassembled WGS sequence"/>
</dbReference>
<dbReference type="Pfam" id="PF00685">
    <property type="entry name" value="Sulfotransfer_1"/>
    <property type="match status" value="1"/>
</dbReference>
<gene>
    <name evidence="2" type="ORF">OFUS_LOCUS22695</name>
</gene>
<proteinExistence type="predicted"/>
<evidence type="ECO:0000313" key="2">
    <source>
        <dbReference type="EMBL" id="CAH1798562.1"/>
    </source>
</evidence>
<dbReference type="PANTHER" id="PTHR10704">
    <property type="entry name" value="CARBOHYDRATE SULFOTRANSFERASE"/>
    <property type="match status" value="1"/>
</dbReference>
<dbReference type="OrthoDB" id="6410525at2759"/>
<dbReference type="InterPro" id="IPR027417">
    <property type="entry name" value="P-loop_NTPase"/>
</dbReference>
<dbReference type="GO" id="GO:0006790">
    <property type="term" value="P:sulfur compound metabolic process"/>
    <property type="evidence" value="ECO:0007669"/>
    <property type="project" value="TreeGrafter"/>
</dbReference>
<protein>
    <recommendedName>
        <fullName evidence="1">Sulfotransferase domain-containing protein</fullName>
    </recommendedName>
</protein>
<dbReference type="PANTHER" id="PTHR10704:SF44">
    <property type="entry name" value="LD35051P-RELATED"/>
    <property type="match status" value="1"/>
</dbReference>
<dbReference type="InterPro" id="IPR051135">
    <property type="entry name" value="Gal/GlcNAc/GalNAc_ST"/>
</dbReference>
<organism evidence="2 3">
    <name type="scientific">Owenia fusiformis</name>
    <name type="common">Polychaete worm</name>
    <dbReference type="NCBI Taxonomy" id="6347"/>
    <lineage>
        <taxon>Eukaryota</taxon>
        <taxon>Metazoa</taxon>
        <taxon>Spiralia</taxon>
        <taxon>Lophotrochozoa</taxon>
        <taxon>Annelida</taxon>
        <taxon>Polychaeta</taxon>
        <taxon>Sedentaria</taxon>
        <taxon>Canalipalpata</taxon>
        <taxon>Sabellida</taxon>
        <taxon>Oweniida</taxon>
        <taxon>Oweniidae</taxon>
        <taxon>Owenia</taxon>
    </lineage>
</organism>
<accession>A0A8J1TEZ9</accession>
<name>A0A8J1TEZ9_OWEFU</name>